<evidence type="ECO:0000313" key="7">
    <source>
        <dbReference type="EMBL" id="CAK09026.1"/>
    </source>
</evidence>
<dbReference type="eggNOG" id="COG0161">
    <property type="taxonomic scope" value="Bacteria"/>
</dbReference>
<dbReference type="EMBL" id="AM236080">
    <property type="protein sequence ID" value="CAK09026.1"/>
    <property type="molecule type" value="Genomic_DNA"/>
</dbReference>
<dbReference type="InterPro" id="IPR005814">
    <property type="entry name" value="Aminotrans_3"/>
</dbReference>
<dbReference type="InterPro" id="IPR049704">
    <property type="entry name" value="Aminotrans_3_PPA_site"/>
</dbReference>
<evidence type="ECO:0000313" key="8">
    <source>
        <dbReference type="Proteomes" id="UP000006575"/>
    </source>
</evidence>
<dbReference type="EnsemblBacteria" id="CAK09026">
    <property type="protein sequence ID" value="CAK09026"/>
    <property type="gene ID" value="RL3538"/>
</dbReference>
<evidence type="ECO:0000256" key="2">
    <source>
        <dbReference type="ARBA" id="ARBA00008954"/>
    </source>
</evidence>
<dbReference type="CDD" id="cd00610">
    <property type="entry name" value="OAT_like"/>
    <property type="match status" value="1"/>
</dbReference>
<dbReference type="EC" id="2.6.1.18" evidence="7"/>
<dbReference type="InterPro" id="IPR015424">
    <property type="entry name" value="PyrdxlP-dep_Trfase"/>
</dbReference>
<dbReference type="PANTHER" id="PTHR42684">
    <property type="entry name" value="ADENOSYLMETHIONINE-8-AMINO-7-OXONONANOATE AMINOTRANSFERASE"/>
    <property type="match status" value="1"/>
</dbReference>
<sequence length="457" mass="49923">MGVKPRERAVGGQENSMSNRLNAPNDLRAFWMPFTANRQFKKEPRLFVGAKDMYYTTHDGRQVLDGTAGLWCVNAGHCRPKITEAIREQAGELDYAPAFQLGHPKAFELANRLVDIAPEGLNHVLYTNSGSESVETALKVALAYHRVKGNGSRFRLIGRERGYHGVNFGGISVGGIVTNRKMFGTLLTGVDHMPHTHQPGKNNFTRGEPEHGGDIATELERIVTLHDASTVAAVIVEPVAGSTGVLIPPKGYLQKLREICTKHGILLIFDEVITGFGRLGAPFAAQYYDVKPDMITAAKGLTNGVIPMGAVFVTSEIHDAFMNGPEHMIEFFHGYTYSGNPIASAAALATLDTYKEEGLLTRAAELSDYWADALHSLKDCPNVIDIRNTGLIGAIELDPIAGEPTKRAFTAFLKAYESGLLIRTTGDIIALSPPLIIEKHHIDELFGKLRTILQNNI</sequence>
<comment type="cofactor">
    <cofactor evidence="1">
        <name>pyridoxal 5'-phosphate</name>
        <dbReference type="ChEBI" id="CHEBI:597326"/>
    </cofactor>
</comment>
<comment type="similarity">
    <text evidence="2 6">Belongs to the class-III pyridoxal-phosphate-dependent aminotransferase family.</text>
</comment>
<dbReference type="PANTHER" id="PTHR42684:SF1">
    <property type="entry name" value="BETA-ALANINE--PYRUVATE AMINOTRANSFERASE"/>
    <property type="match status" value="1"/>
</dbReference>
<dbReference type="GO" id="GO:0016223">
    <property type="term" value="F:beta-alanine:pyruvate transaminase activity"/>
    <property type="evidence" value="ECO:0007669"/>
    <property type="project" value="UniProtKB-EC"/>
</dbReference>
<evidence type="ECO:0000256" key="5">
    <source>
        <dbReference type="ARBA" id="ARBA00022898"/>
    </source>
</evidence>
<dbReference type="GO" id="GO:0004015">
    <property type="term" value="F:adenosylmethionine-8-amino-7-oxononanoate transaminase activity"/>
    <property type="evidence" value="ECO:0007669"/>
    <property type="project" value="TreeGrafter"/>
</dbReference>
<keyword evidence="5 6" id="KW-0663">Pyridoxal phosphate</keyword>
<dbReference type="Gene3D" id="3.90.1150.10">
    <property type="entry name" value="Aspartate Aminotransferase, domain 1"/>
    <property type="match status" value="1"/>
</dbReference>
<reference evidence="7 8" key="1">
    <citation type="journal article" date="2006" name="Genome Biol.">
        <title>The genome of Rhizobium leguminosarum has recognizable core and accessory components.</title>
        <authorList>
            <person name="Young J.W."/>
            <person name="Crossman L.C."/>
            <person name="Johnston A.W.B."/>
            <person name="Thomson N.R."/>
            <person name="Ghazoui Z.F."/>
            <person name="Hull K.H."/>
            <person name="Wexler M."/>
            <person name="Curson A.R.J."/>
            <person name="Todd J.D."/>
            <person name="Poole P.S."/>
            <person name="Mauchline T.H."/>
            <person name="East A.K."/>
            <person name="Quail M.A."/>
            <person name="Churcher C."/>
            <person name="Arrowsmith C."/>
            <person name="Cherevach A."/>
            <person name="Chillingworth T."/>
            <person name="Clarke K."/>
            <person name="Cronin A."/>
            <person name="Davis P."/>
            <person name="Fraser A."/>
            <person name="Hance Z."/>
            <person name="Hauser H."/>
            <person name="Jagels K."/>
            <person name="Moule S."/>
            <person name="Mungall K."/>
            <person name="Norbertczak H."/>
            <person name="Rabbinowitsch E."/>
            <person name="Sanders M."/>
            <person name="Simmonds M."/>
            <person name="Whitehead S."/>
            <person name="Parkhill J."/>
        </authorList>
    </citation>
    <scope>NUCLEOTIDE SEQUENCE [LARGE SCALE GENOMIC DNA]</scope>
    <source>
        <strain evidence="8">DSM 114642 / LMG 32736 / 3841</strain>
    </source>
</reference>
<dbReference type="AlphaFoldDB" id="Q1MDF1"/>
<dbReference type="Gene3D" id="3.40.640.10">
    <property type="entry name" value="Type I PLP-dependent aspartate aminotransferase-like (Major domain)"/>
    <property type="match status" value="1"/>
</dbReference>
<organism evidence="7 8">
    <name type="scientific">Rhizobium johnstonii (strain DSM 114642 / LMG 32736 / 3841)</name>
    <name type="common">Rhizobium leguminosarum bv. viciae</name>
    <dbReference type="NCBI Taxonomy" id="216596"/>
    <lineage>
        <taxon>Bacteria</taxon>
        <taxon>Pseudomonadati</taxon>
        <taxon>Pseudomonadota</taxon>
        <taxon>Alphaproteobacteria</taxon>
        <taxon>Hyphomicrobiales</taxon>
        <taxon>Rhizobiaceae</taxon>
        <taxon>Rhizobium/Agrobacterium group</taxon>
        <taxon>Rhizobium</taxon>
        <taxon>Rhizobium johnstonii</taxon>
    </lineage>
</organism>
<dbReference type="PIRSF" id="PIRSF000521">
    <property type="entry name" value="Transaminase_4ab_Lys_Orn"/>
    <property type="match status" value="1"/>
</dbReference>
<evidence type="ECO:0000256" key="1">
    <source>
        <dbReference type="ARBA" id="ARBA00001933"/>
    </source>
</evidence>
<gene>
    <name evidence="7" type="primary">opaB</name>
    <name evidence="7" type="ordered locus">RL3538</name>
</gene>
<dbReference type="KEGG" id="rle:RL3538"/>
<dbReference type="InterPro" id="IPR015421">
    <property type="entry name" value="PyrdxlP-dep_Trfase_major"/>
</dbReference>
<protein>
    <submittedName>
        <fullName evidence="7">Omega-amino acid--pyruvate aminotransferase</fullName>
        <ecNumber evidence="7">2.6.1.18</ecNumber>
    </submittedName>
</protein>
<accession>Q1MDF1</accession>
<dbReference type="HOGENOM" id="CLU_016922_4_3_5"/>
<keyword evidence="8" id="KW-1185">Reference proteome</keyword>
<dbReference type="Pfam" id="PF00202">
    <property type="entry name" value="Aminotran_3"/>
    <property type="match status" value="1"/>
</dbReference>
<dbReference type="FunFam" id="3.40.640.10:FF:000014">
    <property type="entry name" value="Adenosylmethionine-8-amino-7-oxononanoate aminotransferase, probable"/>
    <property type="match status" value="1"/>
</dbReference>
<dbReference type="SUPFAM" id="SSF53383">
    <property type="entry name" value="PLP-dependent transferases"/>
    <property type="match status" value="1"/>
</dbReference>
<evidence type="ECO:0000256" key="4">
    <source>
        <dbReference type="ARBA" id="ARBA00022679"/>
    </source>
</evidence>
<proteinExistence type="inferred from homology"/>
<evidence type="ECO:0000256" key="3">
    <source>
        <dbReference type="ARBA" id="ARBA00022576"/>
    </source>
</evidence>
<dbReference type="Proteomes" id="UP000006575">
    <property type="component" value="Chromosome"/>
</dbReference>
<dbReference type="GO" id="GO:0030170">
    <property type="term" value="F:pyridoxal phosphate binding"/>
    <property type="evidence" value="ECO:0007669"/>
    <property type="project" value="InterPro"/>
</dbReference>
<evidence type="ECO:0000256" key="6">
    <source>
        <dbReference type="RuleBase" id="RU003560"/>
    </source>
</evidence>
<name>Q1MDF1_RHIJ3</name>
<dbReference type="GO" id="GO:0009102">
    <property type="term" value="P:biotin biosynthetic process"/>
    <property type="evidence" value="ECO:0007669"/>
    <property type="project" value="TreeGrafter"/>
</dbReference>
<keyword evidence="4 7" id="KW-0808">Transferase</keyword>
<dbReference type="InterPro" id="IPR015422">
    <property type="entry name" value="PyrdxlP-dep_Trfase_small"/>
</dbReference>
<dbReference type="PROSITE" id="PS00600">
    <property type="entry name" value="AA_TRANSFER_CLASS_3"/>
    <property type="match status" value="1"/>
</dbReference>
<keyword evidence="3 7" id="KW-0032">Aminotransferase</keyword>